<dbReference type="PANTHER" id="PTHR30349:SF91">
    <property type="entry name" value="INTA PROTEIN"/>
    <property type="match status" value="1"/>
</dbReference>
<dbReference type="GO" id="GO:0006310">
    <property type="term" value="P:DNA recombination"/>
    <property type="evidence" value="ECO:0007669"/>
    <property type="project" value="UniProtKB-KW"/>
</dbReference>
<dbReference type="Pfam" id="PF14657">
    <property type="entry name" value="Arm-DNA-bind_4"/>
    <property type="match status" value="1"/>
</dbReference>
<evidence type="ECO:0000259" key="6">
    <source>
        <dbReference type="PROSITE" id="PS51900"/>
    </source>
</evidence>
<keyword evidence="8" id="KW-1185">Reference proteome</keyword>
<evidence type="ECO:0000313" key="7">
    <source>
        <dbReference type="EMBL" id="KAB2383657.1"/>
    </source>
</evidence>
<accession>A0A6L3VWB8</accession>
<proteinExistence type="predicted"/>
<dbReference type="GO" id="GO:0015074">
    <property type="term" value="P:DNA integration"/>
    <property type="evidence" value="ECO:0007669"/>
    <property type="project" value="UniProtKB-KW"/>
</dbReference>
<dbReference type="GO" id="GO:0003677">
    <property type="term" value="F:DNA binding"/>
    <property type="evidence" value="ECO:0007669"/>
    <property type="project" value="UniProtKB-UniRule"/>
</dbReference>
<comment type="caution">
    <text evidence="7">The sequence shown here is derived from an EMBL/GenBank/DDBJ whole genome shotgun (WGS) entry which is preliminary data.</text>
</comment>
<dbReference type="EMBL" id="WBMR01000023">
    <property type="protein sequence ID" value="KAB2383657.1"/>
    <property type="molecule type" value="Genomic_DNA"/>
</dbReference>
<dbReference type="RefSeq" id="WP_151539986.1">
    <property type="nucleotide sequence ID" value="NZ_WBMR01000023.1"/>
</dbReference>
<gene>
    <name evidence="7" type="ORF">F9B16_11375</name>
</gene>
<dbReference type="InterPro" id="IPR050090">
    <property type="entry name" value="Tyrosine_recombinase_XerCD"/>
</dbReference>
<dbReference type="InterPro" id="IPR004107">
    <property type="entry name" value="Integrase_SAM-like_N"/>
</dbReference>
<evidence type="ECO:0000256" key="4">
    <source>
        <dbReference type="PROSITE-ProRule" id="PRU01248"/>
    </source>
</evidence>
<dbReference type="Gene3D" id="1.10.443.10">
    <property type="entry name" value="Intergrase catalytic core"/>
    <property type="match status" value="1"/>
</dbReference>
<feature type="domain" description="Core-binding (CB)" evidence="6">
    <location>
        <begin position="89"/>
        <end position="182"/>
    </location>
</feature>
<organism evidence="7 8">
    <name type="scientific">Actinomadura montaniterrae</name>
    <dbReference type="NCBI Taxonomy" id="1803903"/>
    <lineage>
        <taxon>Bacteria</taxon>
        <taxon>Bacillati</taxon>
        <taxon>Actinomycetota</taxon>
        <taxon>Actinomycetes</taxon>
        <taxon>Streptosporangiales</taxon>
        <taxon>Thermomonosporaceae</taxon>
        <taxon>Actinomadura</taxon>
    </lineage>
</organism>
<dbReference type="InterPro" id="IPR013762">
    <property type="entry name" value="Integrase-like_cat_sf"/>
</dbReference>
<dbReference type="CDD" id="cd01189">
    <property type="entry name" value="INT_ICEBs1_C_like"/>
    <property type="match status" value="1"/>
</dbReference>
<dbReference type="SUPFAM" id="SSF56349">
    <property type="entry name" value="DNA breaking-rejoining enzymes"/>
    <property type="match status" value="2"/>
</dbReference>
<evidence type="ECO:0000256" key="3">
    <source>
        <dbReference type="ARBA" id="ARBA00023172"/>
    </source>
</evidence>
<name>A0A6L3VWB8_9ACTN</name>
<keyword evidence="1" id="KW-0229">DNA integration</keyword>
<feature type="domain" description="Tyr recombinase" evidence="5">
    <location>
        <begin position="281"/>
        <end position="479"/>
    </location>
</feature>
<dbReference type="AlphaFoldDB" id="A0A6L3VWB8"/>
<dbReference type="PANTHER" id="PTHR30349">
    <property type="entry name" value="PHAGE INTEGRASE-RELATED"/>
    <property type="match status" value="1"/>
</dbReference>
<dbReference type="Proteomes" id="UP000483004">
    <property type="component" value="Unassembled WGS sequence"/>
</dbReference>
<evidence type="ECO:0000256" key="2">
    <source>
        <dbReference type="ARBA" id="ARBA00023125"/>
    </source>
</evidence>
<keyword evidence="3" id="KW-0233">DNA recombination</keyword>
<dbReference type="PROSITE" id="PS51900">
    <property type="entry name" value="CB"/>
    <property type="match status" value="1"/>
</dbReference>
<dbReference type="PROSITE" id="PS51898">
    <property type="entry name" value="TYR_RECOMBINASE"/>
    <property type="match status" value="1"/>
</dbReference>
<evidence type="ECO:0000313" key="8">
    <source>
        <dbReference type="Proteomes" id="UP000483004"/>
    </source>
</evidence>
<dbReference type="InterPro" id="IPR002104">
    <property type="entry name" value="Integrase_catalytic"/>
</dbReference>
<reference evidence="7 8" key="1">
    <citation type="submission" date="2019-09" db="EMBL/GenBank/DDBJ databases">
        <title>Actinomadura physcomitrii sp. nov., a novel actinomycete isolated from moss [Physcomitrium sphaericum (Ludw) Fuernr].</title>
        <authorList>
            <person name="Liu C."/>
            <person name="Zhuang X."/>
        </authorList>
    </citation>
    <scope>NUCLEOTIDE SEQUENCE [LARGE SCALE GENOMIC DNA]</scope>
    <source>
        <strain evidence="7 8">CYP1-1B</strain>
    </source>
</reference>
<dbReference type="InterPro" id="IPR044068">
    <property type="entry name" value="CB"/>
</dbReference>
<dbReference type="InterPro" id="IPR028259">
    <property type="entry name" value="AP2-like_int_N"/>
</dbReference>
<evidence type="ECO:0000256" key="1">
    <source>
        <dbReference type="ARBA" id="ARBA00022908"/>
    </source>
</evidence>
<sequence length="508" mass="56580">MKGSTYKRCKCRGAGGKELASRCPQLRQEDGAWNPRHGTWYFYLELDAGQGGKRRRLRRGGFTTQEEAENALEDARCRALRGLDPSVRYTVGQYLDQWLADHRGLRRSTRKSYGQHIEYYLKPHLGHIELDQLRVAHLNEMFAAIDADNERILWAAGERRRLLAAARQAWRSGDRAAHRAARAELAGLPPHRRTVGAATMQRICATLRSALADAVRQDLTAVNVAKLTKLQTGKRPKALVWTTERVTAWQTAYERELAERERTGGRTVNAFKIWMSLPRPSRVMVWTPEQTGTFLDHAADHPLYPLLHLMAFRGLRRGEACGLVWSDLDLAGASLTVRENRVKITYREIEDGDPKSDAGDDTIPLDSGTVAVLKAHHRRQGESRAEWGQAWQESGKVFTREDGSALHPDHVTDGFARLAYGAGLPPIRLHDLRHGAATLMLAGGADMKLVQAMLRHSSLAITADTYTSVLPEVAREAAEAAAALVPRKIPTLEARPSVLPASSQGEEE</sequence>
<protein>
    <submittedName>
        <fullName evidence="7">Site-specific integrase</fullName>
    </submittedName>
</protein>
<dbReference type="OrthoDB" id="9805859at2"/>
<keyword evidence="2 4" id="KW-0238">DNA-binding</keyword>
<dbReference type="Gene3D" id="1.10.150.130">
    <property type="match status" value="1"/>
</dbReference>
<dbReference type="Pfam" id="PF00589">
    <property type="entry name" value="Phage_integrase"/>
    <property type="match status" value="1"/>
</dbReference>
<dbReference type="InterPro" id="IPR010998">
    <property type="entry name" value="Integrase_recombinase_N"/>
</dbReference>
<evidence type="ECO:0000259" key="5">
    <source>
        <dbReference type="PROSITE" id="PS51898"/>
    </source>
</evidence>
<dbReference type="InterPro" id="IPR011010">
    <property type="entry name" value="DNA_brk_join_enz"/>
</dbReference>
<dbReference type="Pfam" id="PF14659">
    <property type="entry name" value="Phage_int_SAM_3"/>
    <property type="match status" value="1"/>
</dbReference>